<dbReference type="SMART" id="SM00248">
    <property type="entry name" value="ANK"/>
    <property type="match status" value="5"/>
</dbReference>
<feature type="repeat" description="ANK" evidence="3">
    <location>
        <begin position="294"/>
        <end position="331"/>
    </location>
</feature>
<sequence length="380" mass="41332">MEVYKTFLHNKQALPAPQVAPNPPSATAAAHPKAVPSAPTVGASLIHFPKASPEPSQTVAPSTGPSPSSAPNKPPAASVFPKDHRSDARVDPGGLRTLRVPLRSRSMEVKTKWEKAGGMAITIDWRKISLSELYRSAAGIVLRSFKPVTTETLFAAVKSFSREKDDDLRLLLLLGAQIDGLHKDRTPLMWAITIGREWANLEAVRLLAEAGANLEVKTPTLWLGGGFFAYTALHLACIHNEHEVLAFLLSRGADIHAKEYYEHTGLHITLLYGHRESTQVLLDRGARVDTRNLVGHTPLHYAVLPYPGKQNASEVVELLLARGADMEAKDTGTLTVLLTAVLYGSVEMVKLLLDRGANIHARDAGMRTGLDRTAPHRHVS</sequence>
<dbReference type="PhylomeDB" id="A0A0G4G3A7"/>
<dbReference type="Gene3D" id="1.25.40.20">
    <property type="entry name" value="Ankyrin repeat-containing domain"/>
    <property type="match status" value="2"/>
</dbReference>
<dbReference type="InterPro" id="IPR002110">
    <property type="entry name" value="Ankyrin_rpt"/>
</dbReference>
<feature type="compositionally biased region" description="Low complexity" evidence="4">
    <location>
        <begin position="60"/>
        <end position="78"/>
    </location>
</feature>
<dbReference type="PROSITE" id="PS50297">
    <property type="entry name" value="ANK_REP_REGION"/>
    <property type="match status" value="4"/>
</dbReference>
<evidence type="ECO:0000256" key="2">
    <source>
        <dbReference type="ARBA" id="ARBA00023043"/>
    </source>
</evidence>
<evidence type="ECO:0000256" key="3">
    <source>
        <dbReference type="PROSITE-ProRule" id="PRU00023"/>
    </source>
</evidence>
<dbReference type="AlphaFoldDB" id="A0A0G4G3A7"/>
<dbReference type="EMBL" id="CDMZ01000856">
    <property type="protein sequence ID" value="CEM22747.1"/>
    <property type="molecule type" value="Genomic_DNA"/>
</dbReference>
<proteinExistence type="predicted"/>
<dbReference type="PANTHER" id="PTHR24126">
    <property type="entry name" value="ANKYRIN REPEAT, PH AND SEC7 DOMAIN CONTAINING PROTEIN SECG-RELATED"/>
    <property type="match status" value="1"/>
</dbReference>
<dbReference type="VEuPathDB" id="CryptoDB:Cvel_20072"/>
<keyword evidence="1" id="KW-0677">Repeat</keyword>
<protein>
    <submittedName>
        <fullName evidence="5">Uncharacterized protein</fullName>
    </submittedName>
</protein>
<feature type="repeat" description="ANK" evidence="3">
    <location>
        <begin position="332"/>
        <end position="364"/>
    </location>
</feature>
<feature type="repeat" description="ANK" evidence="3">
    <location>
        <begin position="261"/>
        <end position="293"/>
    </location>
</feature>
<feature type="compositionally biased region" description="Basic and acidic residues" evidence="4">
    <location>
        <begin position="81"/>
        <end position="90"/>
    </location>
</feature>
<keyword evidence="2 3" id="KW-0040">ANK repeat</keyword>
<feature type="repeat" description="ANK" evidence="3">
    <location>
        <begin position="228"/>
        <end position="260"/>
    </location>
</feature>
<gene>
    <name evidence="5" type="ORF">Cvel_20072</name>
</gene>
<dbReference type="PRINTS" id="PR01415">
    <property type="entry name" value="ANKYRIN"/>
</dbReference>
<evidence type="ECO:0000313" key="5">
    <source>
        <dbReference type="EMBL" id="CEM22747.1"/>
    </source>
</evidence>
<dbReference type="PANTHER" id="PTHR24126:SF14">
    <property type="entry name" value="ANK_REP_REGION DOMAIN-CONTAINING PROTEIN"/>
    <property type="match status" value="1"/>
</dbReference>
<accession>A0A0G4G3A7</accession>
<evidence type="ECO:0000256" key="4">
    <source>
        <dbReference type="SAM" id="MobiDB-lite"/>
    </source>
</evidence>
<dbReference type="SUPFAM" id="SSF48403">
    <property type="entry name" value="Ankyrin repeat"/>
    <property type="match status" value="1"/>
</dbReference>
<dbReference type="Pfam" id="PF12796">
    <property type="entry name" value="Ank_2"/>
    <property type="match status" value="2"/>
</dbReference>
<dbReference type="PROSITE" id="PS50088">
    <property type="entry name" value="ANK_REPEAT"/>
    <property type="match status" value="4"/>
</dbReference>
<dbReference type="InterPro" id="IPR036770">
    <property type="entry name" value="Ankyrin_rpt-contain_sf"/>
</dbReference>
<reference evidence="5" key="1">
    <citation type="submission" date="2014-11" db="EMBL/GenBank/DDBJ databases">
        <authorList>
            <person name="Otto D Thomas"/>
            <person name="Naeem Raeece"/>
        </authorList>
    </citation>
    <scope>NUCLEOTIDE SEQUENCE</scope>
</reference>
<feature type="region of interest" description="Disordered" evidence="4">
    <location>
        <begin position="1"/>
        <end position="94"/>
    </location>
</feature>
<dbReference type="Pfam" id="PF00023">
    <property type="entry name" value="Ank"/>
    <property type="match status" value="1"/>
</dbReference>
<evidence type="ECO:0000256" key="1">
    <source>
        <dbReference type="ARBA" id="ARBA00022737"/>
    </source>
</evidence>
<organism evidence="5">
    <name type="scientific">Chromera velia CCMP2878</name>
    <dbReference type="NCBI Taxonomy" id="1169474"/>
    <lineage>
        <taxon>Eukaryota</taxon>
        <taxon>Sar</taxon>
        <taxon>Alveolata</taxon>
        <taxon>Colpodellida</taxon>
        <taxon>Chromeraceae</taxon>
        <taxon>Chromera</taxon>
    </lineage>
</organism>
<name>A0A0G4G3A7_9ALVE</name>